<protein>
    <submittedName>
        <fullName evidence="2">Uncharacterized protein</fullName>
    </submittedName>
</protein>
<gene>
    <name evidence="2" type="ORF">J2S36_000105</name>
</gene>
<evidence type="ECO:0000256" key="1">
    <source>
        <dbReference type="SAM" id="Phobius"/>
    </source>
</evidence>
<dbReference type="EMBL" id="JAVDUJ010000001">
    <property type="protein sequence ID" value="MDR6938562.1"/>
    <property type="molecule type" value="Genomic_DNA"/>
</dbReference>
<sequence length="110" mass="12097">MKKYLKPMMWINTVFAVIVFFLSSLTLYGLGNRPATFAFLMIGGIGFAVICYGFVKQQPMTVAAGSLAVSLLMPTQVGIAPMIIGFIFFMLLLSLQLYLTLFAADARGRE</sequence>
<evidence type="ECO:0000313" key="2">
    <source>
        <dbReference type="EMBL" id="MDR6938562.1"/>
    </source>
</evidence>
<keyword evidence="3" id="KW-1185">Reference proteome</keyword>
<feature type="transmembrane region" description="Helical" evidence="1">
    <location>
        <begin position="86"/>
        <end position="104"/>
    </location>
</feature>
<keyword evidence="1" id="KW-0812">Transmembrane</keyword>
<dbReference type="RefSeq" id="WP_309954483.1">
    <property type="nucleotide sequence ID" value="NZ_CP136414.1"/>
</dbReference>
<dbReference type="Proteomes" id="UP001266099">
    <property type="component" value="Unassembled WGS sequence"/>
</dbReference>
<name>A0ABU1SZN3_9ACTO</name>
<evidence type="ECO:0000313" key="3">
    <source>
        <dbReference type="Proteomes" id="UP001266099"/>
    </source>
</evidence>
<feature type="transmembrane region" description="Helical" evidence="1">
    <location>
        <begin position="36"/>
        <end position="55"/>
    </location>
</feature>
<keyword evidence="1" id="KW-1133">Transmembrane helix</keyword>
<organism evidence="2 3">
    <name type="scientific">Arcanobacterium hippocoleae</name>
    <dbReference type="NCBI Taxonomy" id="149017"/>
    <lineage>
        <taxon>Bacteria</taxon>
        <taxon>Bacillati</taxon>
        <taxon>Actinomycetota</taxon>
        <taxon>Actinomycetes</taxon>
        <taxon>Actinomycetales</taxon>
        <taxon>Actinomycetaceae</taxon>
        <taxon>Arcanobacterium</taxon>
    </lineage>
</organism>
<reference evidence="2 3" key="1">
    <citation type="submission" date="2023-07" db="EMBL/GenBank/DDBJ databases">
        <title>Sequencing the genomes of 1000 actinobacteria strains.</title>
        <authorList>
            <person name="Klenk H.-P."/>
        </authorList>
    </citation>
    <scope>NUCLEOTIDE SEQUENCE [LARGE SCALE GENOMIC DNA]</scope>
    <source>
        <strain evidence="2 3">DSM 15539</strain>
    </source>
</reference>
<accession>A0ABU1SZN3</accession>
<comment type="caution">
    <text evidence="2">The sequence shown here is derived from an EMBL/GenBank/DDBJ whole genome shotgun (WGS) entry which is preliminary data.</text>
</comment>
<feature type="transmembrane region" description="Helical" evidence="1">
    <location>
        <begin position="9"/>
        <end position="30"/>
    </location>
</feature>
<keyword evidence="1" id="KW-0472">Membrane</keyword>
<proteinExistence type="predicted"/>